<sequence>MNTTVNQKIEDALLEFYLEADKDTINEILQEDINDIEAYKKKRNKLLFMINAKAKKQANDALIERVINYFEDAIQKNTAKPIAYLKQLMSENQSLALYHNFEKLSKEDIQAIIKDKNLIDIIEQIEKDGAEEQSTI</sequence>
<dbReference type="AlphaFoldDB" id="A0A1Y3YZC4"/>
<comment type="caution">
    <text evidence="1">The sequence shown here is derived from an EMBL/GenBank/DDBJ whole genome shotgun (WGS) entry which is preliminary data.</text>
</comment>
<evidence type="ECO:0000313" key="2">
    <source>
        <dbReference type="Proteomes" id="UP000195386"/>
    </source>
</evidence>
<dbReference type="RefSeq" id="WP_087425245.1">
    <property type="nucleotide sequence ID" value="NZ_CATZGC010000023.1"/>
</dbReference>
<name>A0A1Y3YZC4_9BACE</name>
<evidence type="ECO:0000313" key="1">
    <source>
        <dbReference type="EMBL" id="OUO03203.1"/>
    </source>
</evidence>
<accession>A0A1Y3YZC4</accession>
<protein>
    <submittedName>
        <fullName evidence="1">Uncharacterized protein</fullName>
    </submittedName>
</protein>
<reference evidence="2" key="1">
    <citation type="submission" date="2017-04" db="EMBL/GenBank/DDBJ databases">
        <title>Function of individual gut microbiota members based on whole genome sequencing of pure cultures obtained from chicken caecum.</title>
        <authorList>
            <person name="Medvecky M."/>
            <person name="Cejkova D."/>
            <person name="Polansky O."/>
            <person name="Karasova D."/>
            <person name="Kubasova T."/>
            <person name="Cizek A."/>
            <person name="Rychlik I."/>
        </authorList>
    </citation>
    <scope>NUCLEOTIDE SEQUENCE [LARGE SCALE GENOMIC DNA]</scope>
    <source>
        <strain evidence="2">An43</strain>
    </source>
</reference>
<proteinExistence type="predicted"/>
<dbReference type="EMBL" id="NFII01000001">
    <property type="protein sequence ID" value="OUO03203.1"/>
    <property type="molecule type" value="Genomic_DNA"/>
</dbReference>
<dbReference type="Proteomes" id="UP000195386">
    <property type="component" value="Unassembled WGS sequence"/>
</dbReference>
<gene>
    <name evidence="1" type="ORF">B5F97_01955</name>
</gene>
<organism evidence="1 2">
    <name type="scientific">Bacteroides clarus</name>
    <dbReference type="NCBI Taxonomy" id="626929"/>
    <lineage>
        <taxon>Bacteria</taxon>
        <taxon>Pseudomonadati</taxon>
        <taxon>Bacteroidota</taxon>
        <taxon>Bacteroidia</taxon>
        <taxon>Bacteroidales</taxon>
        <taxon>Bacteroidaceae</taxon>
        <taxon>Bacteroides</taxon>
    </lineage>
</organism>